<dbReference type="EMBL" id="VSSQ01071478">
    <property type="protein sequence ID" value="MPN23077.1"/>
    <property type="molecule type" value="Genomic_DNA"/>
</dbReference>
<sequence>MGEVPDVGFRRLIALQPVLSSRCFRGRRLFKEDLVGPTDEIATLFLEGCLALTHLVPDAPQCVVGEELDNVPRREELVADSQLPAVPRSLGGIPHGFAFFGRVEVLVDPSDGLVLGPEVRQFRLVQFGEDVFDAAL</sequence>
<reference evidence="1" key="1">
    <citation type="submission" date="2019-08" db="EMBL/GenBank/DDBJ databases">
        <authorList>
            <person name="Kucharzyk K."/>
            <person name="Murdoch R.W."/>
            <person name="Higgins S."/>
            <person name="Loffler F."/>
        </authorList>
    </citation>
    <scope>NUCLEOTIDE SEQUENCE</scope>
</reference>
<organism evidence="1">
    <name type="scientific">bioreactor metagenome</name>
    <dbReference type="NCBI Taxonomy" id="1076179"/>
    <lineage>
        <taxon>unclassified sequences</taxon>
        <taxon>metagenomes</taxon>
        <taxon>ecological metagenomes</taxon>
    </lineage>
</organism>
<gene>
    <name evidence="1" type="ORF">SDC9_170462</name>
</gene>
<dbReference type="AlphaFoldDB" id="A0A645G837"/>
<proteinExistence type="predicted"/>
<name>A0A645G837_9ZZZZ</name>
<comment type="caution">
    <text evidence="1">The sequence shown here is derived from an EMBL/GenBank/DDBJ whole genome shotgun (WGS) entry which is preliminary data.</text>
</comment>
<accession>A0A645G837</accession>
<protein>
    <submittedName>
        <fullName evidence="1">Uncharacterized protein</fullName>
    </submittedName>
</protein>
<evidence type="ECO:0000313" key="1">
    <source>
        <dbReference type="EMBL" id="MPN23077.1"/>
    </source>
</evidence>